<dbReference type="AlphaFoldDB" id="A0A5C7IK08"/>
<comment type="caution">
    <text evidence="3">The sequence shown here is derived from an EMBL/GenBank/DDBJ whole genome shotgun (WGS) entry which is preliminary data.</text>
</comment>
<proteinExistence type="predicted"/>
<evidence type="ECO:0000313" key="3">
    <source>
        <dbReference type="EMBL" id="TXG69528.1"/>
    </source>
</evidence>
<protein>
    <submittedName>
        <fullName evidence="3">Uncharacterized protein</fullName>
    </submittedName>
</protein>
<dbReference type="EMBL" id="VAHF01000002">
    <property type="protein sequence ID" value="TXG69528.1"/>
    <property type="molecule type" value="Genomic_DNA"/>
</dbReference>
<dbReference type="OrthoDB" id="1937726at2759"/>
<dbReference type="PANTHER" id="PTHR46481">
    <property type="entry name" value="ZINC FINGER BED DOMAIN-CONTAINING PROTEIN 4"/>
    <property type="match status" value="1"/>
</dbReference>
<dbReference type="InterPro" id="IPR052035">
    <property type="entry name" value="ZnF_BED_domain_contain"/>
</dbReference>
<evidence type="ECO:0000256" key="2">
    <source>
        <dbReference type="SAM" id="MobiDB-lite"/>
    </source>
</evidence>
<dbReference type="Proteomes" id="UP000323000">
    <property type="component" value="Chromosome 2"/>
</dbReference>
<evidence type="ECO:0000256" key="1">
    <source>
        <dbReference type="SAM" id="Coils"/>
    </source>
</evidence>
<dbReference type="SUPFAM" id="SSF53098">
    <property type="entry name" value="Ribonuclease H-like"/>
    <property type="match status" value="1"/>
</dbReference>
<reference evidence="4" key="1">
    <citation type="journal article" date="2019" name="Gigascience">
        <title>De novo genome assembly of the endangered Acer yangbiense, a plant species with extremely small populations endemic to Yunnan Province, China.</title>
        <authorList>
            <person name="Yang J."/>
            <person name="Wariss H.M."/>
            <person name="Tao L."/>
            <person name="Zhang R."/>
            <person name="Yun Q."/>
            <person name="Hollingsworth P."/>
            <person name="Dao Z."/>
            <person name="Luo G."/>
            <person name="Guo H."/>
            <person name="Ma Y."/>
            <person name="Sun W."/>
        </authorList>
    </citation>
    <scope>NUCLEOTIDE SEQUENCE [LARGE SCALE GENOMIC DNA]</scope>
    <source>
        <strain evidence="4">cv. Malutang</strain>
    </source>
</reference>
<organism evidence="3 4">
    <name type="scientific">Acer yangbiense</name>
    <dbReference type="NCBI Taxonomy" id="1000413"/>
    <lineage>
        <taxon>Eukaryota</taxon>
        <taxon>Viridiplantae</taxon>
        <taxon>Streptophyta</taxon>
        <taxon>Embryophyta</taxon>
        <taxon>Tracheophyta</taxon>
        <taxon>Spermatophyta</taxon>
        <taxon>Magnoliopsida</taxon>
        <taxon>eudicotyledons</taxon>
        <taxon>Gunneridae</taxon>
        <taxon>Pentapetalae</taxon>
        <taxon>rosids</taxon>
        <taxon>malvids</taxon>
        <taxon>Sapindales</taxon>
        <taxon>Sapindaceae</taxon>
        <taxon>Hippocastanoideae</taxon>
        <taxon>Acereae</taxon>
        <taxon>Acer</taxon>
    </lineage>
</organism>
<sequence>MKREPCTDDMEVDGTKMDEKDIMEQMEELVNVDDSKRDEKCVMERFDAPVHKDDSKGDEKGVTKHLEAPVHLDGSQPENYPRNASEFFLSLFEDKGEKDVLIGETCETKTSSEISNLKSENANLMMELEALRKERDEAIKRAEELTRGHKRAHCAEFIESSKKKQRKPRGKPRRFRQVWVRKDRLDQVRETITDGKNAPDMKECLKLLDTNCGSMSGERNKGRIAITTDMWTCNNQRKRFMAITTHFVDNEWALQSRIIRFVHVQCPHTSVVLADAMMNCILD</sequence>
<keyword evidence="4" id="KW-1185">Reference proteome</keyword>
<keyword evidence="1" id="KW-0175">Coiled coil</keyword>
<feature type="region of interest" description="Disordered" evidence="2">
    <location>
        <begin position="1"/>
        <end position="20"/>
    </location>
</feature>
<feature type="coiled-coil region" evidence="1">
    <location>
        <begin position="114"/>
        <end position="148"/>
    </location>
</feature>
<evidence type="ECO:0000313" key="4">
    <source>
        <dbReference type="Proteomes" id="UP000323000"/>
    </source>
</evidence>
<name>A0A5C7IK08_9ROSI</name>
<accession>A0A5C7IK08</accession>
<gene>
    <name evidence="3" type="ORF">EZV62_004463</name>
</gene>
<dbReference type="PANTHER" id="PTHR46481:SF11">
    <property type="entry name" value="ZINC FINGER BED DOMAIN-CONTAINING PROTEIN RICESLEEPER 2-LIKE"/>
    <property type="match status" value="1"/>
</dbReference>
<dbReference type="InterPro" id="IPR012337">
    <property type="entry name" value="RNaseH-like_sf"/>
</dbReference>